<dbReference type="Proteomes" id="UP000006512">
    <property type="component" value="Unassembled WGS sequence"/>
</dbReference>
<dbReference type="EMBL" id="GL883081">
    <property type="protein sequence ID" value="EGF89250.1"/>
    <property type="molecule type" value="Genomic_DNA"/>
</dbReference>
<dbReference type="STRING" id="715226.ABI_45970"/>
<keyword evidence="2" id="KW-1185">Reference proteome</keyword>
<evidence type="ECO:0000313" key="2">
    <source>
        <dbReference type="Proteomes" id="UP000006512"/>
    </source>
</evidence>
<keyword evidence="1" id="KW-0812">Transmembrane</keyword>
<dbReference type="Pfam" id="PF10670">
    <property type="entry name" value="DUF4198"/>
    <property type="match status" value="1"/>
</dbReference>
<protein>
    <submittedName>
        <fullName evidence="1">Nickel uptake substrate-specific transmembrane region family protein</fullName>
    </submittedName>
</protein>
<keyword evidence="1" id="KW-0472">Membrane</keyword>
<reference evidence="2" key="1">
    <citation type="submission" date="2011-03" db="EMBL/GenBank/DDBJ databases">
        <title>Draft genome sequence of Brevundimonas diminuta.</title>
        <authorList>
            <person name="Brown P.J.B."/>
            <person name="Buechlein A."/>
            <person name="Hemmerich C."/>
            <person name="Brun Y.V."/>
        </authorList>
    </citation>
    <scope>NUCLEOTIDE SEQUENCE [LARGE SCALE GENOMIC DNA]</scope>
    <source>
        <strain evidence="2">C19</strain>
    </source>
</reference>
<evidence type="ECO:0000313" key="1">
    <source>
        <dbReference type="EMBL" id="EGF89250.1"/>
    </source>
</evidence>
<organism evidence="1 2">
    <name type="scientific">Asticcacaulis biprosthecium C19</name>
    <dbReference type="NCBI Taxonomy" id="715226"/>
    <lineage>
        <taxon>Bacteria</taxon>
        <taxon>Pseudomonadati</taxon>
        <taxon>Pseudomonadota</taxon>
        <taxon>Alphaproteobacteria</taxon>
        <taxon>Caulobacterales</taxon>
        <taxon>Caulobacteraceae</taxon>
        <taxon>Asticcacaulis</taxon>
    </lineage>
</organism>
<accession>F4QTV0</accession>
<dbReference type="InterPro" id="IPR019613">
    <property type="entry name" value="DUF4198"/>
</dbReference>
<dbReference type="HOGENOM" id="CLU_086920_0_0_5"/>
<dbReference type="eggNOG" id="COG5266">
    <property type="taxonomic scope" value="Bacteria"/>
</dbReference>
<proteinExistence type="predicted"/>
<name>F4QTV0_9CAUL</name>
<dbReference type="AlphaFoldDB" id="F4QTV0"/>
<sequence>MTSTISRYGSLDSYTKQRGKAMRRAWRFALALAIAGAALPAMAHDFWLQPERFRLKPGAATPMTFQVGHGNDRQKSLIARNRVVRFDSLSVAGQADRRSELRMGDANADTVLKFPARGLQLLAFETDGAYSELPALRFNDYLKAEGLTPAITWRAQKKAVNAPGRETYSRRAKALVQVGDYAKADDAIATRQLGLALEIVPEVNPYAPEFTGRLPVRVYYQGQPLAGAMVRINNLDFDSRPLEVMTTDAAGRAVFKIPKTGSWQLNVVWTKPVQGNPKVDFDTIFSSLTLGFTPVQ</sequence>
<gene>
    <name evidence="1" type="ORF">ABI_45970</name>
</gene>